<accession>A0A9W9T5F7</accession>
<gene>
    <name evidence="3" type="ORF">N7472_000353</name>
</gene>
<keyword evidence="2" id="KW-0732">Signal</keyword>
<feature type="chain" id="PRO_5040766351" description="Cysteine-rich secreted protein" evidence="2">
    <location>
        <begin position="23"/>
        <end position="342"/>
    </location>
</feature>
<reference evidence="3" key="2">
    <citation type="journal article" date="2023" name="IMA Fungus">
        <title>Comparative genomic study of the Penicillium genus elucidates a diverse pangenome and 15 lateral gene transfer events.</title>
        <authorList>
            <person name="Petersen C."/>
            <person name="Sorensen T."/>
            <person name="Nielsen M.R."/>
            <person name="Sondergaard T.E."/>
            <person name="Sorensen J.L."/>
            <person name="Fitzpatrick D.A."/>
            <person name="Frisvad J.C."/>
            <person name="Nielsen K.L."/>
        </authorList>
    </citation>
    <scope>NUCLEOTIDE SEQUENCE</scope>
    <source>
        <strain evidence="3">IBT 16849</strain>
    </source>
</reference>
<sequence>MRTSTMGAFALLNAYFAYGLKAELVKVGADDSVPEIEGNTVFWKEGKYDKSFRCREDTPYLLPGKRQATCCPVDTSLKGSAETEWHCCATGHDVAGSKDVGFQCCVEGLTFDGTECKKKPPVVDPVADPVVDPAECESGVKTGKCYYLTGSTGKHLTFNRNQYSQTALGKFVRPAKLQFCQDEACTPGLPVNPSTQFAIKDLHGAVDTGKGGGQWLDDSKNGRHIGRTPKYEKAGKFSMTKWPCGKYCLTGFDAGLSQACPNTNPGITQRPINPDACIEFELLEVPCDIRADKNNCIWKSSKNPCCGGAIDCSSGRGSTYGQNRAAIADDDEDDDEDIADEL</sequence>
<organism evidence="3 4">
    <name type="scientific">Penicillium cf. griseofulvum</name>
    <dbReference type="NCBI Taxonomy" id="2972120"/>
    <lineage>
        <taxon>Eukaryota</taxon>
        <taxon>Fungi</taxon>
        <taxon>Dikarya</taxon>
        <taxon>Ascomycota</taxon>
        <taxon>Pezizomycotina</taxon>
        <taxon>Eurotiomycetes</taxon>
        <taxon>Eurotiomycetidae</taxon>
        <taxon>Eurotiales</taxon>
        <taxon>Aspergillaceae</taxon>
        <taxon>Penicillium</taxon>
    </lineage>
</organism>
<dbReference type="OrthoDB" id="4662630at2759"/>
<feature type="region of interest" description="Disordered" evidence="1">
    <location>
        <begin position="315"/>
        <end position="342"/>
    </location>
</feature>
<dbReference type="Proteomes" id="UP001150879">
    <property type="component" value="Unassembled WGS sequence"/>
</dbReference>
<evidence type="ECO:0000256" key="1">
    <source>
        <dbReference type="SAM" id="MobiDB-lite"/>
    </source>
</evidence>
<protein>
    <recommendedName>
        <fullName evidence="5">Cysteine-rich secreted protein</fullName>
    </recommendedName>
</protein>
<evidence type="ECO:0008006" key="5">
    <source>
        <dbReference type="Google" id="ProtNLM"/>
    </source>
</evidence>
<evidence type="ECO:0000313" key="4">
    <source>
        <dbReference type="Proteomes" id="UP001150879"/>
    </source>
</evidence>
<dbReference type="AlphaFoldDB" id="A0A9W9T5F7"/>
<evidence type="ECO:0000256" key="2">
    <source>
        <dbReference type="SAM" id="SignalP"/>
    </source>
</evidence>
<feature type="compositionally biased region" description="Acidic residues" evidence="1">
    <location>
        <begin position="328"/>
        <end position="342"/>
    </location>
</feature>
<reference evidence="3" key="1">
    <citation type="submission" date="2022-11" db="EMBL/GenBank/DDBJ databases">
        <authorList>
            <person name="Petersen C."/>
        </authorList>
    </citation>
    <scope>NUCLEOTIDE SEQUENCE</scope>
    <source>
        <strain evidence="3">IBT 16849</strain>
    </source>
</reference>
<name>A0A9W9T5F7_9EURO</name>
<keyword evidence="4" id="KW-1185">Reference proteome</keyword>
<evidence type="ECO:0000313" key="3">
    <source>
        <dbReference type="EMBL" id="KAJ5210214.1"/>
    </source>
</evidence>
<dbReference type="EMBL" id="JAPQKP010000001">
    <property type="protein sequence ID" value="KAJ5210214.1"/>
    <property type="molecule type" value="Genomic_DNA"/>
</dbReference>
<comment type="caution">
    <text evidence="3">The sequence shown here is derived from an EMBL/GenBank/DDBJ whole genome shotgun (WGS) entry which is preliminary data.</text>
</comment>
<feature type="signal peptide" evidence="2">
    <location>
        <begin position="1"/>
        <end position="22"/>
    </location>
</feature>
<proteinExistence type="predicted"/>